<accession>A0A6C0L082</accession>
<organism evidence="1">
    <name type="scientific">viral metagenome</name>
    <dbReference type="NCBI Taxonomy" id="1070528"/>
    <lineage>
        <taxon>unclassified sequences</taxon>
        <taxon>metagenomes</taxon>
        <taxon>organismal metagenomes</taxon>
    </lineage>
</organism>
<reference evidence="1" key="1">
    <citation type="journal article" date="2020" name="Nature">
        <title>Giant virus diversity and host interactions through global metagenomics.</title>
        <authorList>
            <person name="Schulz F."/>
            <person name="Roux S."/>
            <person name="Paez-Espino D."/>
            <person name="Jungbluth S."/>
            <person name="Walsh D.A."/>
            <person name="Denef V.J."/>
            <person name="McMahon K.D."/>
            <person name="Konstantinidis K.T."/>
            <person name="Eloe-Fadrosh E.A."/>
            <person name="Kyrpides N.C."/>
            <person name="Woyke T."/>
        </authorList>
    </citation>
    <scope>NUCLEOTIDE SEQUENCE</scope>
    <source>
        <strain evidence="1">GVMAG-S-3300013286-35</strain>
    </source>
</reference>
<dbReference type="EMBL" id="MN740993">
    <property type="protein sequence ID" value="QHU21958.1"/>
    <property type="molecule type" value="Genomic_DNA"/>
</dbReference>
<evidence type="ECO:0000313" key="1">
    <source>
        <dbReference type="EMBL" id="QHU21958.1"/>
    </source>
</evidence>
<dbReference type="AlphaFoldDB" id="A0A6C0L082"/>
<protein>
    <submittedName>
        <fullName evidence="1">Uncharacterized protein</fullName>
    </submittedName>
</protein>
<proteinExistence type="predicted"/>
<name>A0A6C0L082_9ZZZZ</name>
<sequence length="73" mass="8212">MGSYFSTIRSTAAKSVDEVGLSQQLQIREEYIDDGKMVDVDIYEGPYFVGTRAQKASHVGVEMRLSVFAKKYN</sequence>